<dbReference type="PROSITE" id="PS50111">
    <property type="entry name" value="CHEMOTAXIS_TRANSDUC_2"/>
    <property type="match status" value="1"/>
</dbReference>
<dbReference type="Gene3D" id="1.10.287.950">
    <property type="entry name" value="Methyl-accepting chemotaxis protein"/>
    <property type="match status" value="1"/>
</dbReference>
<proteinExistence type="predicted"/>
<name>A0A182CZQ5_BLAVI</name>
<dbReference type="InterPro" id="IPR004089">
    <property type="entry name" value="MCPsignal_dom"/>
</dbReference>
<organism evidence="5">
    <name type="scientific">Blastochloris viridis</name>
    <name type="common">Rhodopseudomonas viridis</name>
    <dbReference type="NCBI Taxonomy" id="1079"/>
    <lineage>
        <taxon>Bacteria</taxon>
        <taxon>Pseudomonadati</taxon>
        <taxon>Pseudomonadota</taxon>
        <taxon>Alphaproteobacteria</taxon>
        <taxon>Hyphomicrobiales</taxon>
        <taxon>Blastochloridaceae</taxon>
        <taxon>Blastochloris</taxon>
    </lineage>
</organism>
<dbReference type="SUPFAM" id="SSF58104">
    <property type="entry name" value="Methyl-accepting chemotaxis protein (MCP) signaling domain"/>
    <property type="match status" value="1"/>
</dbReference>
<protein>
    <submittedName>
        <fullName evidence="5">Methyl-accepting chemotaxis protein</fullName>
    </submittedName>
</protein>
<evidence type="ECO:0000256" key="2">
    <source>
        <dbReference type="PROSITE-ProRule" id="PRU00284"/>
    </source>
</evidence>
<dbReference type="SMART" id="SM00283">
    <property type="entry name" value="MA"/>
    <property type="match status" value="1"/>
</dbReference>
<evidence type="ECO:0000259" key="4">
    <source>
        <dbReference type="PROSITE" id="PS50111"/>
    </source>
</evidence>
<evidence type="ECO:0000313" key="5">
    <source>
        <dbReference type="EMBL" id="BAR98433.1"/>
    </source>
</evidence>
<reference evidence="5" key="1">
    <citation type="journal article" date="2015" name="Genome Announc.">
        <title>Complete Genome Sequence of the Bacteriochlorophyll b-Producing Photosynthetic Bacterium Blastochloris viridis.</title>
        <authorList>
            <person name="Tsukatani Y."/>
            <person name="Hirose Y."/>
            <person name="Harada J."/>
            <person name="Misawa N."/>
            <person name="Mori K."/>
            <person name="Inoue K."/>
            <person name="Tamiaki H."/>
        </authorList>
    </citation>
    <scope>NUCLEOTIDE SEQUENCE [LARGE SCALE GENOMIC DNA]</scope>
    <source>
        <strain evidence="5">DSM 133</strain>
    </source>
</reference>
<keyword evidence="1 2" id="KW-0807">Transducer</keyword>
<gene>
    <name evidence="5" type="ORF">BV133_840</name>
</gene>
<dbReference type="PATRIC" id="fig|1079.8.peg.871"/>
<accession>A0A182CZQ5</accession>
<feature type="domain" description="Methyl-accepting transducer" evidence="4">
    <location>
        <begin position="2"/>
        <end position="185"/>
    </location>
</feature>
<evidence type="ECO:0000256" key="1">
    <source>
        <dbReference type="ARBA" id="ARBA00023224"/>
    </source>
</evidence>
<dbReference type="EMBL" id="AP014854">
    <property type="protein sequence ID" value="BAR98433.1"/>
    <property type="molecule type" value="Genomic_DNA"/>
</dbReference>
<feature type="compositionally biased region" description="Low complexity" evidence="3">
    <location>
        <begin position="307"/>
        <end position="327"/>
    </location>
</feature>
<dbReference type="GO" id="GO:0007165">
    <property type="term" value="P:signal transduction"/>
    <property type="evidence" value="ECO:0007669"/>
    <property type="project" value="UniProtKB-KW"/>
</dbReference>
<sequence>MQQRALEALVAEIGLASTDVEGKVQDLSRRFQDIVAASRAQTTTVQTLGSSIQEVQLGGESVPLPRIATDLGNTLAGLVGKIDTMSGRGVAMVSSLEGVFMELKSVEASVGQINTINRQTNLLALNAKIEAARAGEAGRGFAVVADEVRELAKTVNALAGVIGTQIASIAHGLGNSYAMLQEIAQVDVSRENLDANARINTMMQCLVEQNGRFATVLQETAIASERITREVSGAIVDMQFQDLAKQRLDNVSGALTSLADAIVATTPATPDAAVPPAAAWAHQMIASCTLSEVRNRLSERLLDRPAEAAPAKAAPATAADSANVELF</sequence>
<feature type="region of interest" description="Disordered" evidence="3">
    <location>
        <begin position="306"/>
        <end position="327"/>
    </location>
</feature>
<evidence type="ECO:0000256" key="3">
    <source>
        <dbReference type="SAM" id="MobiDB-lite"/>
    </source>
</evidence>
<dbReference type="PANTHER" id="PTHR32089">
    <property type="entry name" value="METHYL-ACCEPTING CHEMOTAXIS PROTEIN MCPB"/>
    <property type="match status" value="1"/>
</dbReference>
<dbReference type="PANTHER" id="PTHR32089:SF112">
    <property type="entry name" value="LYSOZYME-LIKE PROTEIN-RELATED"/>
    <property type="match status" value="1"/>
</dbReference>
<dbReference type="GO" id="GO:0016020">
    <property type="term" value="C:membrane"/>
    <property type="evidence" value="ECO:0007669"/>
    <property type="project" value="InterPro"/>
</dbReference>
<dbReference type="AlphaFoldDB" id="A0A182CZQ5"/>
<dbReference type="Pfam" id="PF00015">
    <property type="entry name" value="MCPsignal"/>
    <property type="match status" value="1"/>
</dbReference>